<dbReference type="Pfam" id="PF10505">
    <property type="entry name" value="NARG2_C"/>
    <property type="match status" value="1"/>
</dbReference>
<keyword evidence="4" id="KW-0111">Calcium/phospholipid-binding</keyword>
<proteinExistence type="inferred from homology"/>
<name>A0A4Z2FY03_9TELE</name>
<feature type="region of interest" description="Disordered" evidence="5">
    <location>
        <begin position="293"/>
        <end position="312"/>
    </location>
</feature>
<evidence type="ECO:0000256" key="4">
    <source>
        <dbReference type="RuleBase" id="RU003540"/>
    </source>
</evidence>
<feature type="region of interest" description="Disordered" evidence="5">
    <location>
        <begin position="767"/>
        <end position="814"/>
    </location>
</feature>
<dbReference type="Gene3D" id="1.10.220.10">
    <property type="entry name" value="Annexin"/>
    <property type="match status" value="3"/>
</dbReference>
<comment type="similarity">
    <text evidence="1 4">Belongs to the annexin family.</text>
</comment>
<evidence type="ECO:0000313" key="8">
    <source>
        <dbReference type="Proteomes" id="UP000314294"/>
    </source>
</evidence>
<keyword evidence="8" id="KW-1185">Reference proteome</keyword>
<evidence type="ECO:0000259" key="6">
    <source>
        <dbReference type="Pfam" id="PF10505"/>
    </source>
</evidence>
<dbReference type="GO" id="GO:0045945">
    <property type="term" value="P:positive regulation of transcription by RNA polymerase III"/>
    <property type="evidence" value="ECO:0007669"/>
    <property type="project" value="TreeGrafter"/>
</dbReference>
<evidence type="ECO:0000256" key="1">
    <source>
        <dbReference type="ARBA" id="ARBA00007831"/>
    </source>
</evidence>
<dbReference type="SMART" id="SM00335">
    <property type="entry name" value="ANX"/>
    <property type="match status" value="3"/>
</dbReference>
<accession>A0A4Z2FY03</accession>
<reference evidence="7 8" key="1">
    <citation type="submission" date="2019-03" db="EMBL/GenBank/DDBJ databases">
        <title>First draft genome of Liparis tanakae, snailfish: a comprehensive survey of snailfish specific genes.</title>
        <authorList>
            <person name="Kim W."/>
            <person name="Song I."/>
            <person name="Jeong J.-H."/>
            <person name="Kim D."/>
            <person name="Kim S."/>
            <person name="Ryu S."/>
            <person name="Song J.Y."/>
            <person name="Lee S.K."/>
        </authorList>
    </citation>
    <scope>NUCLEOTIDE SEQUENCE [LARGE SCALE GENOMIC DNA]</scope>
    <source>
        <tissue evidence="7">Muscle</tissue>
    </source>
</reference>
<keyword evidence="4" id="KW-0106">Calcium</keyword>
<feature type="compositionally biased region" description="Basic and acidic residues" evidence="5">
    <location>
        <begin position="61"/>
        <end position="76"/>
    </location>
</feature>
<feature type="region of interest" description="Disordered" evidence="5">
    <location>
        <begin position="43"/>
        <end position="100"/>
    </location>
</feature>
<feature type="compositionally biased region" description="Polar residues" evidence="5">
    <location>
        <begin position="301"/>
        <end position="310"/>
    </location>
</feature>
<feature type="compositionally biased region" description="Low complexity" evidence="5">
    <location>
        <begin position="405"/>
        <end position="415"/>
    </location>
</feature>
<dbReference type="AlphaFoldDB" id="A0A4Z2FY03"/>
<dbReference type="EMBL" id="SRLO01000836">
    <property type="protein sequence ID" value="TNN45613.1"/>
    <property type="molecule type" value="Genomic_DNA"/>
</dbReference>
<protein>
    <recommendedName>
        <fullName evidence="4">Annexin</fullName>
    </recommendedName>
</protein>
<dbReference type="PROSITE" id="PS00223">
    <property type="entry name" value="ANNEXIN_1"/>
    <property type="match status" value="1"/>
</dbReference>
<dbReference type="PANTHER" id="PTHR14633:SF3">
    <property type="entry name" value="LITTLE ELONGATION COMPLEX SUBUNIT 2"/>
    <property type="match status" value="1"/>
</dbReference>
<feature type="compositionally biased region" description="Basic residues" evidence="5">
    <location>
        <begin position="800"/>
        <end position="814"/>
    </location>
</feature>
<evidence type="ECO:0000256" key="2">
    <source>
        <dbReference type="ARBA" id="ARBA00022737"/>
    </source>
</evidence>
<dbReference type="FunFam" id="1.10.220.10:FF:000003">
    <property type="entry name" value="Annexin"/>
    <property type="match status" value="1"/>
</dbReference>
<feature type="compositionally biased region" description="Polar residues" evidence="5">
    <location>
        <begin position="778"/>
        <end position="798"/>
    </location>
</feature>
<feature type="region of interest" description="Disordered" evidence="5">
    <location>
        <begin position="326"/>
        <end position="426"/>
    </location>
</feature>
<feature type="compositionally biased region" description="Basic residues" evidence="5">
    <location>
        <begin position="472"/>
        <end position="482"/>
    </location>
</feature>
<dbReference type="OrthoDB" id="6288737at2759"/>
<dbReference type="InterPro" id="IPR001464">
    <property type="entry name" value="Annexin"/>
</dbReference>
<keyword evidence="3 4" id="KW-0041">Annexin</keyword>
<dbReference type="Pfam" id="PF00191">
    <property type="entry name" value="Annexin"/>
    <property type="match status" value="3"/>
</dbReference>
<dbReference type="InterPro" id="IPR019535">
    <property type="entry name" value="ICE2_C"/>
</dbReference>
<dbReference type="PANTHER" id="PTHR14633">
    <property type="entry name" value="LITTLE ELONGATION COMPLEX SUBUNIT 2"/>
    <property type="match status" value="1"/>
</dbReference>
<feature type="region of interest" description="Disordered" evidence="5">
    <location>
        <begin position="460"/>
        <end position="484"/>
    </location>
</feature>
<feature type="domain" description="Little elongation complex subunit 2 C-terminal" evidence="6">
    <location>
        <begin position="586"/>
        <end position="769"/>
    </location>
</feature>
<evidence type="ECO:0000313" key="7">
    <source>
        <dbReference type="EMBL" id="TNN45613.1"/>
    </source>
</evidence>
<comment type="domain">
    <text evidence="4">A pair of annexin repeats may form one binding site for calcium and phospholipid.</text>
</comment>
<dbReference type="PROSITE" id="PS51897">
    <property type="entry name" value="ANNEXIN_2"/>
    <property type="match status" value="3"/>
</dbReference>
<feature type="region of interest" description="Disordered" evidence="5">
    <location>
        <begin position="501"/>
        <end position="528"/>
    </location>
</feature>
<dbReference type="GO" id="GO:0008023">
    <property type="term" value="C:transcription elongation factor complex"/>
    <property type="evidence" value="ECO:0007669"/>
    <property type="project" value="InterPro"/>
</dbReference>
<dbReference type="GO" id="GO:0005544">
    <property type="term" value="F:calcium-dependent phospholipid binding"/>
    <property type="evidence" value="ECO:0007669"/>
    <property type="project" value="UniProtKB-KW"/>
</dbReference>
<evidence type="ECO:0000256" key="5">
    <source>
        <dbReference type="SAM" id="MobiDB-lite"/>
    </source>
</evidence>
<dbReference type="GO" id="GO:0042795">
    <property type="term" value="P:snRNA transcription by RNA polymerase II"/>
    <property type="evidence" value="ECO:0007669"/>
    <property type="project" value="TreeGrafter"/>
</dbReference>
<comment type="caution">
    <text evidence="7">The sequence shown here is derived from an EMBL/GenBank/DDBJ whole genome shotgun (WGS) entry which is preliminary data.</text>
</comment>
<dbReference type="PRINTS" id="PR00196">
    <property type="entry name" value="ANNEXIN"/>
</dbReference>
<feature type="compositionally biased region" description="Polar residues" evidence="5">
    <location>
        <begin position="508"/>
        <end position="518"/>
    </location>
</feature>
<dbReference type="GO" id="GO:0042796">
    <property type="term" value="P:snRNA transcription by RNA polymerase III"/>
    <property type="evidence" value="ECO:0007669"/>
    <property type="project" value="TreeGrafter"/>
</dbReference>
<dbReference type="Proteomes" id="UP000314294">
    <property type="component" value="Unassembled WGS sequence"/>
</dbReference>
<organism evidence="7 8">
    <name type="scientific">Liparis tanakae</name>
    <name type="common">Tanaka's snailfish</name>
    <dbReference type="NCBI Taxonomy" id="230148"/>
    <lineage>
        <taxon>Eukaryota</taxon>
        <taxon>Metazoa</taxon>
        <taxon>Chordata</taxon>
        <taxon>Craniata</taxon>
        <taxon>Vertebrata</taxon>
        <taxon>Euteleostomi</taxon>
        <taxon>Actinopterygii</taxon>
        <taxon>Neopterygii</taxon>
        <taxon>Teleostei</taxon>
        <taxon>Neoteleostei</taxon>
        <taxon>Acanthomorphata</taxon>
        <taxon>Eupercaria</taxon>
        <taxon>Perciformes</taxon>
        <taxon>Cottioidei</taxon>
        <taxon>Cottales</taxon>
        <taxon>Liparidae</taxon>
        <taxon>Liparis</taxon>
    </lineage>
</organism>
<feature type="compositionally biased region" description="Polar residues" evidence="5">
    <location>
        <begin position="369"/>
        <end position="382"/>
    </location>
</feature>
<dbReference type="InterPro" id="IPR037104">
    <property type="entry name" value="Annexin_sf"/>
</dbReference>
<gene>
    <name evidence="7" type="primary">ANXA2_1</name>
    <name evidence="7" type="ORF">EYF80_044199</name>
</gene>
<keyword evidence="2 4" id="KW-0677">Repeat</keyword>
<dbReference type="InterPro" id="IPR018502">
    <property type="entry name" value="Annexin_repeat"/>
</dbReference>
<dbReference type="GO" id="GO:0005509">
    <property type="term" value="F:calcium ion binding"/>
    <property type="evidence" value="ECO:0007669"/>
    <property type="project" value="InterPro"/>
</dbReference>
<evidence type="ECO:0000256" key="3">
    <source>
        <dbReference type="ARBA" id="ARBA00023216"/>
    </source>
</evidence>
<dbReference type="SUPFAM" id="SSF47874">
    <property type="entry name" value="Annexin"/>
    <property type="match status" value="1"/>
</dbReference>
<sequence length="1091" mass="120450">MELVWEDLPVPDAPFFTKDVYDKYSLAPNIRELWAFLQSPVEDNKQGGGSANTSCSPSTKEAAELKDNSCVRKESCWHSSDSDDAAGGAEESMDTETSRVKLKQVEDELAAYPEPRLPLPCMSNLSSKEQKTYLGFLMNKTIRDTPQNLQARVNNEVMQFMRYLQDVAKICADDYNFISQGAMQYSEIYEMTSLTGGTFNPGLQLTFEKQLLIMGNVDITDHTIVPADAQLASDYHTVSSENPPAKKAKDMHATEMKVRERSHIYHEESLKLSFKKDGSKNVFHLLTELPEHDQQLPPAHSQRNVVSSGNDGLDFEVDLSDLETFGEAAPIKPPKMQKEKNARVKSSKAPGSPSLDKTKESSEHLVNAGSGSQEEMNSSSIDVTGPVKEETPQPVADHTMTPKPDQMSSDSGQQSDESHPFIGDSDEEKLVIDDSVSPANARTASRSAAPPIIPVSESETVNLDALSPQRGTKQRRLSKRAKVSGDQLGDILRMQTAMFNSPGEARGSTKSQEVNSPTRCAGPSAHSHPTSLVKPCVSSYLERNQNQAGETCAAPPHLSAPVGNITTTEHKKILSQALQAGAEDEQDYTAPEEGNLLYKLYSLQELLLMVRSSVSLTHTRKFVPVHVLPKLEYQLNYGVECLSSSEACQLWTETLLHSSTVSYIAHINAHTSKVALLRKLHGDWKQNISCGFKLEEGRYLIAHKAGEPFVTLLKEANGKGSRGAYNLQQLHSAVPQPPASGLVPWIPVDPAVVLPFHQKHSRVPCTFPPKLSIKAEHNGSSQSNSHGAEQSKNKSTAGVNKKKRQKKRATKRNKTVTMAMVSEFLGQLSLNVATHEPTYPTVTIIDVLAKRTYSQRREIAFAYERRAKKDMISALKAALSGSLETVILGLMKSTAQYDASLIRGSIKGAGTDEETLIEVLCSRSNNEMLEIKKVYTELFKKDLEKDVAGDTSGNFAKLLLALVQTKREEPSSMIDYEKIDEDARALYEAGVKIKGTDVPTWIAIMYKSYSPYDMQESIMKEVKGDLQRSFLSKGAKEKMVTRIIVSRCEVDLKKICSEYKTNLGESLQKTISEHTKGDYQKVLLGLCGPEE</sequence>
<dbReference type="InterPro" id="IPR018252">
    <property type="entry name" value="Annexin_repeat_CS"/>
</dbReference>